<keyword evidence="3" id="KW-1185">Reference proteome</keyword>
<comment type="caution">
    <text evidence="2">The sequence shown here is derived from an EMBL/GenBank/DDBJ whole genome shotgun (WGS) entry which is preliminary data.</text>
</comment>
<gene>
    <name evidence="2" type="ORF">BN946_scf184866.g13</name>
</gene>
<accession>A0A060SKW3</accession>
<protein>
    <submittedName>
        <fullName evidence="2">Uncharacterized protein</fullName>
    </submittedName>
</protein>
<sequence length="285" mass="30734">MRLRMDAEGVAMVQEDGIGPLDVQKKQKRAHTTGTTPTALHDVGAPRIARPLVKAVGKATDKIVRLVYNKPKDKVHGKLAEGDNAAVSPPVPGGWNDARSGITVVVESECDAGGTTPKAGFSARHNQSQISIETTPDMCLYISPPEPHNSVSTEPDEDEPPYLDEQTAMQLINCLYYGDEEGEQNGGVAAAAAVAVLRTSSEIHHQPLGARIQQRPQPKQQQQPTPEPQEQEQEPQYAKRQEHVLHPHIRPTSVPPLIKPASPTPARTNVLQLVILPRGSSSSAG</sequence>
<dbReference type="HOGENOM" id="CLU_977096_0_0_1"/>
<evidence type="ECO:0000313" key="3">
    <source>
        <dbReference type="Proteomes" id="UP000029665"/>
    </source>
</evidence>
<name>A0A060SKW3_PYCCI</name>
<evidence type="ECO:0000256" key="1">
    <source>
        <dbReference type="SAM" id="MobiDB-lite"/>
    </source>
</evidence>
<evidence type="ECO:0000313" key="2">
    <source>
        <dbReference type="EMBL" id="CDO75172.1"/>
    </source>
</evidence>
<dbReference type="OrthoDB" id="2752889at2759"/>
<feature type="region of interest" description="Disordered" evidence="1">
    <location>
        <begin position="209"/>
        <end position="269"/>
    </location>
</feature>
<dbReference type="Proteomes" id="UP000029665">
    <property type="component" value="Unassembled WGS sequence"/>
</dbReference>
<proteinExistence type="predicted"/>
<dbReference type="EMBL" id="CCBP010000244">
    <property type="protein sequence ID" value="CDO75172.1"/>
    <property type="molecule type" value="Genomic_DNA"/>
</dbReference>
<organism evidence="2 3">
    <name type="scientific">Pycnoporus cinnabarinus</name>
    <name type="common">Cinnabar-red polypore</name>
    <name type="synonym">Trametes cinnabarina</name>
    <dbReference type="NCBI Taxonomy" id="5643"/>
    <lineage>
        <taxon>Eukaryota</taxon>
        <taxon>Fungi</taxon>
        <taxon>Dikarya</taxon>
        <taxon>Basidiomycota</taxon>
        <taxon>Agaricomycotina</taxon>
        <taxon>Agaricomycetes</taxon>
        <taxon>Polyporales</taxon>
        <taxon>Polyporaceae</taxon>
        <taxon>Trametes</taxon>
    </lineage>
</organism>
<reference evidence="2" key="1">
    <citation type="submission" date="2014-01" db="EMBL/GenBank/DDBJ databases">
        <title>The genome of the white-rot fungus Pycnoporus cinnabarinus: a basidiomycete model with a versatile arsenal for lignocellulosic biomass breakdown.</title>
        <authorList>
            <person name="Levasseur A."/>
            <person name="Lomascolo A."/>
            <person name="Ruiz-Duenas F.J."/>
            <person name="Uzan E."/>
            <person name="Piumi F."/>
            <person name="Kues U."/>
            <person name="Ram A.F.J."/>
            <person name="Murat C."/>
            <person name="Haon M."/>
            <person name="Benoit I."/>
            <person name="Arfi Y."/>
            <person name="Chevret D."/>
            <person name="Drula E."/>
            <person name="Kwon M.J."/>
            <person name="Gouret P."/>
            <person name="Lesage-Meessen L."/>
            <person name="Lombard V."/>
            <person name="Mariette J."/>
            <person name="Noirot C."/>
            <person name="Park J."/>
            <person name="Patyshakuliyeva A."/>
            <person name="Wieneger R.A.B."/>
            <person name="Wosten H.A.B."/>
            <person name="Martin F."/>
            <person name="Coutinho P.M."/>
            <person name="de Vries R."/>
            <person name="Martinez A.T."/>
            <person name="Klopp C."/>
            <person name="Pontarotti P."/>
            <person name="Henrissat B."/>
            <person name="Record E."/>
        </authorList>
    </citation>
    <scope>NUCLEOTIDE SEQUENCE [LARGE SCALE GENOMIC DNA]</scope>
    <source>
        <strain evidence="2">BRFM137</strain>
    </source>
</reference>
<dbReference type="AlphaFoldDB" id="A0A060SKW3"/>
<feature type="compositionally biased region" description="Low complexity" evidence="1">
    <location>
        <begin position="213"/>
        <end position="224"/>
    </location>
</feature>